<name>A0A8H4UVE2_9HYPO</name>
<evidence type="ECO:0000256" key="6">
    <source>
        <dbReference type="ARBA" id="ARBA00023136"/>
    </source>
</evidence>
<dbReference type="Proteomes" id="UP000635477">
    <property type="component" value="Unassembled WGS sequence"/>
</dbReference>
<comment type="similarity">
    <text evidence="8">Belongs to the major facilitator superfamily. DHA1 family. Polyamines/proton antiporter (TC 2.A.1.2.16) subfamily.</text>
</comment>
<dbReference type="InterPro" id="IPR020846">
    <property type="entry name" value="MFS_dom"/>
</dbReference>
<dbReference type="GO" id="GO:0005886">
    <property type="term" value="C:plasma membrane"/>
    <property type="evidence" value="ECO:0007669"/>
    <property type="project" value="UniProtKB-SubCell"/>
</dbReference>
<evidence type="ECO:0000256" key="2">
    <source>
        <dbReference type="ARBA" id="ARBA00022448"/>
    </source>
</evidence>
<feature type="transmembrane region" description="Helical" evidence="10">
    <location>
        <begin position="451"/>
        <end position="473"/>
    </location>
</feature>
<reference evidence="12" key="1">
    <citation type="journal article" date="2020" name="BMC Genomics">
        <title>Correction to: Identification and distribution of gene clusters required for synthesis of sphingolipid metabolism inhibitors in diverse species of the filamentous fungus Fusarium.</title>
        <authorList>
            <person name="Kim H.S."/>
            <person name="Lohmar J.M."/>
            <person name="Busman M."/>
            <person name="Brown D.W."/>
            <person name="Naumann T.A."/>
            <person name="Divon H.H."/>
            <person name="Lysoe E."/>
            <person name="Uhlig S."/>
            <person name="Proctor R.H."/>
        </authorList>
    </citation>
    <scope>NUCLEOTIDE SEQUENCE</scope>
    <source>
        <strain evidence="12">NRRL 22465</strain>
    </source>
</reference>
<dbReference type="EMBL" id="JABEYC010000018">
    <property type="protein sequence ID" value="KAF4984497.1"/>
    <property type="molecule type" value="Genomic_DNA"/>
</dbReference>
<feature type="transmembrane region" description="Helical" evidence="10">
    <location>
        <begin position="485"/>
        <end position="505"/>
    </location>
</feature>
<feature type="transmembrane region" description="Helical" evidence="10">
    <location>
        <begin position="235"/>
        <end position="255"/>
    </location>
</feature>
<evidence type="ECO:0000259" key="11">
    <source>
        <dbReference type="PROSITE" id="PS50850"/>
    </source>
</evidence>
<evidence type="ECO:0000313" key="12">
    <source>
        <dbReference type="EMBL" id="KAF4984497.1"/>
    </source>
</evidence>
<proteinExistence type="inferred from homology"/>
<feature type="transmembrane region" description="Helical" evidence="10">
    <location>
        <begin position="351"/>
        <end position="374"/>
    </location>
</feature>
<protein>
    <recommendedName>
        <fullName evidence="11">Major facilitator superfamily (MFS) profile domain-containing protein</fullName>
    </recommendedName>
</protein>
<gene>
    <name evidence="12" type="ORF">FZEAL_345</name>
</gene>
<feature type="transmembrane region" description="Helical" evidence="10">
    <location>
        <begin position="204"/>
        <end position="223"/>
    </location>
</feature>
<sequence>MAAPTHSDNCTTDDDTLHNAQEPPRPRSLVNLLFDRSRIDDAVLNHPYEGNGTIDDPYVVTWIPDDTGNPFNWSKASRWRITMVSAATCFAVAFSSSAYTGTMRELMFHFNASNTLITAGVSLYVLGFAIGPLVWAPLSEIYGRQIVFFISYGLYVIFSAACTADHGVATLLVLRFFCGTFGSSPLTNAGGVISDVFRIEDRSIAMGVFSLAPAMGPTLGPFMGGYLGQSEGWRWVMGLMAIIAGAFWLLGICLVPETYAPMLLKHRAHALSMKTQRVYKSKYEHEGKLESPSVILKKALLRPWLLLFVEPIVLILSVYTAIVYGTLYMLFGAYPVVFQLERGWSAGKGGLAFLGVAVGMVLALPVVAAINLWYMKITRASKDGVAPPEARLPGSMIGGIAVPVGMFWFAWTSYTSVHWMSPIAAGVPFGFGMLLIFHSIFNYLIDAYSVYAASVLAANTVLRSLFGAAFPLFTKQMYDELGTQWASSVPAFLALACLPMPFILYKYGPAIRKRCRYAAKAANETEKAGV</sequence>
<keyword evidence="7" id="KW-0325">Glycoprotein</keyword>
<feature type="transmembrane region" description="Helical" evidence="10">
    <location>
        <begin position="81"/>
        <end position="100"/>
    </location>
</feature>
<evidence type="ECO:0000256" key="3">
    <source>
        <dbReference type="ARBA" id="ARBA00022475"/>
    </source>
</evidence>
<comment type="caution">
    <text evidence="12">The sequence shown here is derived from an EMBL/GenBank/DDBJ whole genome shotgun (WGS) entry which is preliminary data.</text>
</comment>
<evidence type="ECO:0000256" key="10">
    <source>
        <dbReference type="SAM" id="Phobius"/>
    </source>
</evidence>
<dbReference type="Gene3D" id="1.20.1250.20">
    <property type="entry name" value="MFS general substrate transporter like domains"/>
    <property type="match status" value="1"/>
</dbReference>
<dbReference type="PANTHER" id="PTHR23502:SF186">
    <property type="entry name" value="MAJOR FACILITATOR SUPERFAMILY (MFS) PROFILE DOMAIN-CONTAINING PROTEIN"/>
    <property type="match status" value="1"/>
</dbReference>
<organism evidence="12 13">
    <name type="scientific">Fusarium zealandicum</name>
    <dbReference type="NCBI Taxonomy" id="1053134"/>
    <lineage>
        <taxon>Eukaryota</taxon>
        <taxon>Fungi</taxon>
        <taxon>Dikarya</taxon>
        <taxon>Ascomycota</taxon>
        <taxon>Pezizomycotina</taxon>
        <taxon>Sordariomycetes</taxon>
        <taxon>Hypocreomycetidae</taxon>
        <taxon>Hypocreales</taxon>
        <taxon>Nectriaceae</taxon>
        <taxon>Fusarium</taxon>
        <taxon>Fusarium staphyleae species complex</taxon>
    </lineage>
</organism>
<feature type="compositionally biased region" description="Polar residues" evidence="9">
    <location>
        <begin position="1"/>
        <end position="10"/>
    </location>
</feature>
<accession>A0A8H4UVE2</accession>
<keyword evidence="2" id="KW-0813">Transport</keyword>
<dbReference type="GO" id="GO:0022857">
    <property type="term" value="F:transmembrane transporter activity"/>
    <property type="evidence" value="ECO:0007669"/>
    <property type="project" value="InterPro"/>
</dbReference>
<keyword evidence="4 10" id="KW-0812">Transmembrane</keyword>
<dbReference type="AlphaFoldDB" id="A0A8H4UVE2"/>
<keyword evidence="13" id="KW-1185">Reference proteome</keyword>
<feature type="transmembrane region" description="Helical" evidence="10">
    <location>
        <begin position="112"/>
        <end position="134"/>
    </location>
</feature>
<dbReference type="SUPFAM" id="SSF103473">
    <property type="entry name" value="MFS general substrate transporter"/>
    <property type="match status" value="1"/>
</dbReference>
<dbReference type="InterPro" id="IPR011701">
    <property type="entry name" value="MFS"/>
</dbReference>
<evidence type="ECO:0000256" key="5">
    <source>
        <dbReference type="ARBA" id="ARBA00022989"/>
    </source>
</evidence>
<reference evidence="12" key="2">
    <citation type="submission" date="2020-05" db="EMBL/GenBank/DDBJ databases">
        <authorList>
            <person name="Kim H.-S."/>
            <person name="Proctor R.H."/>
            <person name="Brown D.W."/>
        </authorList>
    </citation>
    <scope>NUCLEOTIDE SEQUENCE</scope>
    <source>
        <strain evidence="12">NRRL 22465</strain>
    </source>
</reference>
<feature type="transmembrane region" description="Helical" evidence="10">
    <location>
        <begin position="423"/>
        <end position="444"/>
    </location>
</feature>
<dbReference type="OrthoDB" id="446368at2759"/>
<comment type="subcellular location">
    <subcellularLocation>
        <location evidence="1">Cell membrane</location>
        <topology evidence="1">Multi-pass membrane protein</topology>
    </subcellularLocation>
</comment>
<keyword evidence="6 10" id="KW-0472">Membrane</keyword>
<feature type="transmembrane region" description="Helical" evidence="10">
    <location>
        <begin position="394"/>
        <end position="411"/>
    </location>
</feature>
<dbReference type="InterPro" id="IPR036259">
    <property type="entry name" value="MFS_trans_sf"/>
</dbReference>
<keyword evidence="5 10" id="KW-1133">Transmembrane helix</keyword>
<feature type="domain" description="Major facilitator superfamily (MFS) profile" evidence="11">
    <location>
        <begin position="81"/>
        <end position="514"/>
    </location>
</feature>
<dbReference type="FunFam" id="1.20.1250.20:FF:000011">
    <property type="entry name" value="MFS multidrug transporter, putative"/>
    <property type="match status" value="1"/>
</dbReference>
<feature type="transmembrane region" description="Helical" evidence="10">
    <location>
        <begin position="146"/>
        <end position="166"/>
    </location>
</feature>
<evidence type="ECO:0000256" key="7">
    <source>
        <dbReference type="ARBA" id="ARBA00023180"/>
    </source>
</evidence>
<feature type="region of interest" description="Disordered" evidence="9">
    <location>
        <begin position="1"/>
        <end position="25"/>
    </location>
</feature>
<dbReference type="PROSITE" id="PS50850">
    <property type="entry name" value="MFS"/>
    <property type="match status" value="1"/>
</dbReference>
<dbReference type="PANTHER" id="PTHR23502">
    <property type="entry name" value="MAJOR FACILITATOR SUPERFAMILY"/>
    <property type="match status" value="1"/>
</dbReference>
<keyword evidence="3" id="KW-1003">Cell membrane</keyword>
<feature type="transmembrane region" description="Helical" evidence="10">
    <location>
        <begin position="304"/>
        <end position="331"/>
    </location>
</feature>
<evidence type="ECO:0000256" key="4">
    <source>
        <dbReference type="ARBA" id="ARBA00022692"/>
    </source>
</evidence>
<evidence type="ECO:0000256" key="1">
    <source>
        <dbReference type="ARBA" id="ARBA00004651"/>
    </source>
</evidence>
<evidence type="ECO:0000256" key="9">
    <source>
        <dbReference type="SAM" id="MobiDB-lite"/>
    </source>
</evidence>
<evidence type="ECO:0000256" key="8">
    <source>
        <dbReference type="ARBA" id="ARBA00038459"/>
    </source>
</evidence>
<dbReference type="CDD" id="cd17323">
    <property type="entry name" value="MFS_Tpo1_MDR_like"/>
    <property type="match status" value="1"/>
</dbReference>
<dbReference type="Pfam" id="PF07690">
    <property type="entry name" value="MFS_1"/>
    <property type="match status" value="1"/>
</dbReference>
<feature type="transmembrane region" description="Helical" evidence="10">
    <location>
        <begin position="172"/>
        <end position="192"/>
    </location>
</feature>
<evidence type="ECO:0000313" key="13">
    <source>
        <dbReference type="Proteomes" id="UP000635477"/>
    </source>
</evidence>